<dbReference type="STRING" id="858640.A3K86_02055"/>
<dbReference type="RefSeq" id="WP_068326938.1">
    <property type="nucleotide sequence ID" value="NZ_LVHF01000012.1"/>
</dbReference>
<comment type="caution">
    <text evidence="1">The sequence shown here is derived from an EMBL/GenBank/DDBJ whole genome shotgun (WGS) entry which is preliminary data.</text>
</comment>
<protein>
    <submittedName>
        <fullName evidence="1">Uncharacterized protein</fullName>
    </submittedName>
</protein>
<dbReference type="AlphaFoldDB" id="A0A178KKS3"/>
<name>A0A178KKS3_9GAMM</name>
<gene>
    <name evidence="1" type="ORF">A3K86_02055</name>
</gene>
<dbReference type="EMBL" id="LVHF01000012">
    <property type="protein sequence ID" value="OAN17726.1"/>
    <property type="molecule type" value="Genomic_DNA"/>
</dbReference>
<reference evidence="1 2" key="1">
    <citation type="submission" date="2016-03" db="EMBL/GenBank/DDBJ databases">
        <title>Photobacterium proteolyticum sp. nov. a protease producing bacterium isolated from ocean sediments of Laizhou Bay.</title>
        <authorList>
            <person name="Li Y."/>
        </authorList>
    </citation>
    <scope>NUCLEOTIDE SEQUENCE [LARGE SCALE GENOMIC DNA]</scope>
    <source>
        <strain evidence="1 2">R-40508</strain>
    </source>
</reference>
<dbReference type="Proteomes" id="UP000078503">
    <property type="component" value="Unassembled WGS sequence"/>
</dbReference>
<sequence length="1069" mass="123098">MINKIILPTADKSPEIEPFPIQDESIDSCEKCSNEKRFQDLIYIVGSKNFYLLTENACEKLNIAESKIEEAIQDNSKDIITSLSEADAIDGLIKADIEAFIPKSKKVQYENDKLWIKNARKEALKYKEKYNTFVPREGFTYVYNDKIRFIENCKSEAVTIARKKGYIYDSGTLYSPRETEIKKLLAKYFKVKKKFEIENYNSPKSQISTLQNEISSIADFYKKSNLTYNVKDAATIAERRRKNELEVKIKSYKKLVDIIEKLAFVGIATPELALGIECNIKDDFLKELASDTSINFKTKKITEQSKHSEMTATEYGQEILSIYYHYEKQEQIITKSIRDKLKSLSNATNHYAIPPQFILEEEYTILKNILLKKDKFKDYAHKAIALCKGTFFLVWDISDYKSKPMESLMLDRYPLREYLRVENAQSSNSNIADGLRHISLIHLPQSAEDRKSSIYKSRKSSDEAFFKLLSYEVVKVPIKSSWFCSKGLFLTEKLEKHLKNKNIIVNALNGDITTWKETIQRILYSQTLSNRINPFNDSYQAQLIRLISKRDYSAFVDKALTIDHQNTHRTYSGYVSKTKGSDGSKKYELGKFEMKTEFALRTGNISLVEAITGEKFICLPNNENIDTTQLIEFPYIDSNNNKKYFEYCIGAIQAKFSFDAFGFAGVNLAVSKQLELSKDGLSIPSLYEIDNKGGISSEAASLKAEAKIGAEMACYVLWHLPTTSTNDNVEAIPDYIVPSNIKAMTLIRAAIKCTIGYEAKCPIYFSMKKKKLYVSVTIPVKYSQVEIYGEVNGEALGAWVWMFQRILRKSNYHRLDIADEDSFKRLSILSQLMIYTTTNIGFYLAQKKDTLDKILDIFDFKKSGNTAYAIAFGRDDILSKWIVNMVPEALGPLINTLIQESYEINVKLSDDKTIPFNKHEVQALQQIALCKVVNFLYINAKESQIELKTTERQLEEAFYLMAPRVYPNIKEKRLLTYNIELEKIWSYLSKEVSTPKIKQREVLEMLIRKNNWKTKLNYITSRLHLDILANQERYEDVIKKHLDRTSELARGSFKSAGYLQKSTSLELIK</sequence>
<keyword evidence="2" id="KW-1185">Reference proteome</keyword>
<dbReference type="OrthoDB" id="5591523at2"/>
<proteinExistence type="predicted"/>
<evidence type="ECO:0000313" key="2">
    <source>
        <dbReference type="Proteomes" id="UP000078503"/>
    </source>
</evidence>
<accession>A0A178KKS3</accession>
<organism evidence="1 2">
    <name type="scientific">Photobacterium jeanii</name>
    <dbReference type="NCBI Taxonomy" id="858640"/>
    <lineage>
        <taxon>Bacteria</taxon>
        <taxon>Pseudomonadati</taxon>
        <taxon>Pseudomonadota</taxon>
        <taxon>Gammaproteobacteria</taxon>
        <taxon>Vibrionales</taxon>
        <taxon>Vibrionaceae</taxon>
        <taxon>Photobacterium</taxon>
    </lineage>
</organism>
<evidence type="ECO:0000313" key="1">
    <source>
        <dbReference type="EMBL" id="OAN17726.1"/>
    </source>
</evidence>